<evidence type="ECO:0000313" key="3">
    <source>
        <dbReference type="Proteomes" id="UP000823775"/>
    </source>
</evidence>
<keyword evidence="3" id="KW-1185">Reference proteome</keyword>
<name>A0ABS8VEY6_DATST</name>
<feature type="compositionally biased region" description="Polar residues" evidence="1">
    <location>
        <begin position="25"/>
        <end position="38"/>
    </location>
</feature>
<accession>A0ABS8VEY6</accession>
<dbReference type="Proteomes" id="UP000823775">
    <property type="component" value="Unassembled WGS sequence"/>
</dbReference>
<evidence type="ECO:0000256" key="1">
    <source>
        <dbReference type="SAM" id="MobiDB-lite"/>
    </source>
</evidence>
<protein>
    <submittedName>
        <fullName evidence="2">Uncharacterized protein</fullName>
    </submittedName>
</protein>
<feature type="compositionally biased region" description="Acidic residues" evidence="1">
    <location>
        <begin position="1"/>
        <end position="10"/>
    </location>
</feature>
<reference evidence="2 3" key="1">
    <citation type="journal article" date="2021" name="BMC Genomics">
        <title>Datura genome reveals duplications of psychoactive alkaloid biosynthetic genes and high mutation rate following tissue culture.</title>
        <authorList>
            <person name="Rajewski A."/>
            <person name="Carter-House D."/>
            <person name="Stajich J."/>
            <person name="Litt A."/>
        </authorList>
    </citation>
    <scope>NUCLEOTIDE SEQUENCE [LARGE SCALE GENOMIC DNA]</scope>
    <source>
        <strain evidence="2">AR-01</strain>
    </source>
</reference>
<comment type="caution">
    <text evidence="2">The sequence shown here is derived from an EMBL/GenBank/DDBJ whole genome shotgun (WGS) entry which is preliminary data.</text>
</comment>
<feature type="region of interest" description="Disordered" evidence="1">
    <location>
        <begin position="1"/>
        <end position="39"/>
    </location>
</feature>
<sequence>MDVYSGDDWESNAKNDGKDMYYNSCDESSGYNDSNTSKTYDESHQICDLSKTYNLCDEYCSDEYSDYDDISYGDECTYVEVGS</sequence>
<gene>
    <name evidence="2" type="ORF">HAX54_032759</name>
</gene>
<dbReference type="EMBL" id="JACEIK010004173">
    <property type="protein sequence ID" value="MCD9644505.1"/>
    <property type="molecule type" value="Genomic_DNA"/>
</dbReference>
<organism evidence="2 3">
    <name type="scientific">Datura stramonium</name>
    <name type="common">Jimsonweed</name>
    <name type="synonym">Common thornapple</name>
    <dbReference type="NCBI Taxonomy" id="4076"/>
    <lineage>
        <taxon>Eukaryota</taxon>
        <taxon>Viridiplantae</taxon>
        <taxon>Streptophyta</taxon>
        <taxon>Embryophyta</taxon>
        <taxon>Tracheophyta</taxon>
        <taxon>Spermatophyta</taxon>
        <taxon>Magnoliopsida</taxon>
        <taxon>eudicotyledons</taxon>
        <taxon>Gunneridae</taxon>
        <taxon>Pentapetalae</taxon>
        <taxon>asterids</taxon>
        <taxon>lamiids</taxon>
        <taxon>Solanales</taxon>
        <taxon>Solanaceae</taxon>
        <taxon>Solanoideae</taxon>
        <taxon>Datureae</taxon>
        <taxon>Datura</taxon>
    </lineage>
</organism>
<proteinExistence type="predicted"/>
<feature type="non-terminal residue" evidence="2">
    <location>
        <position position="83"/>
    </location>
</feature>
<evidence type="ECO:0000313" key="2">
    <source>
        <dbReference type="EMBL" id="MCD9644505.1"/>
    </source>
</evidence>